<feature type="region of interest" description="Disordered" evidence="1">
    <location>
        <begin position="70"/>
        <end position="110"/>
    </location>
</feature>
<dbReference type="GO" id="GO:0005737">
    <property type="term" value="C:cytoplasm"/>
    <property type="evidence" value="ECO:0007669"/>
    <property type="project" value="TreeGrafter"/>
</dbReference>
<feature type="region of interest" description="Disordered" evidence="1">
    <location>
        <begin position="139"/>
        <end position="168"/>
    </location>
</feature>
<keyword evidence="3" id="KW-1185">Reference proteome</keyword>
<dbReference type="InterPro" id="IPR036348">
    <property type="entry name" value="WIBG_N_sf"/>
</dbReference>
<dbReference type="GO" id="GO:0003723">
    <property type="term" value="F:RNA binding"/>
    <property type="evidence" value="ECO:0007669"/>
    <property type="project" value="TreeGrafter"/>
</dbReference>
<dbReference type="PANTHER" id="PTHR22959">
    <property type="entry name" value="PYM PROTEIN"/>
    <property type="match status" value="1"/>
</dbReference>
<feature type="compositionally biased region" description="Polar residues" evidence="1">
    <location>
        <begin position="139"/>
        <end position="154"/>
    </location>
</feature>
<dbReference type="GO" id="GO:0035145">
    <property type="term" value="C:exon-exon junction complex"/>
    <property type="evidence" value="ECO:0007669"/>
    <property type="project" value="TreeGrafter"/>
</dbReference>
<accession>A0A6J1GMB7</accession>
<name>A0A6J1GMB7_CUCMO</name>
<dbReference type="KEGG" id="cmos:111455616"/>
<proteinExistence type="predicted"/>
<sequence>MESRGGGGGGEDQLKQMAELSKTLKEGERILAPTRRPDGTLRKPLRIRAGYVPQDEVAIYQSKGALWKKEMASHDEPPGYDPPSVVKSKTKSAKRNERKKEKRLQAADEKDKVLEQVVIGEITEAKESYEDNGLEPVQSLSSQMNELSVSTNPKIENPSEPIDNLQFPSNDIDKRIRAIKKKIRIAEAQLQKTPLQDLKPEQMNKLSKLENWRSELMLLEEQRLKLNSLS</sequence>
<organism evidence="3 4">
    <name type="scientific">Cucurbita moschata</name>
    <name type="common">Winter crookneck squash</name>
    <name type="synonym">Cucurbita pepo var. moschata</name>
    <dbReference type="NCBI Taxonomy" id="3662"/>
    <lineage>
        <taxon>Eukaryota</taxon>
        <taxon>Viridiplantae</taxon>
        <taxon>Streptophyta</taxon>
        <taxon>Embryophyta</taxon>
        <taxon>Tracheophyta</taxon>
        <taxon>Spermatophyta</taxon>
        <taxon>Magnoliopsida</taxon>
        <taxon>eudicotyledons</taxon>
        <taxon>Gunneridae</taxon>
        <taxon>Pentapetalae</taxon>
        <taxon>rosids</taxon>
        <taxon>fabids</taxon>
        <taxon>Cucurbitales</taxon>
        <taxon>Cucurbitaceae</taxon>
        <taxon>Cucurbiteae</taxon>
        <taxon>Cucurbita</taxon>
    </lineage>
</organism>
<dbReference type="InterPro" id="IPR015362">
    <property type="entry name" value="WIBG_mago-bd"/>
</dbReference>
<dbReference type="GeneID" id="111455616"/>
<dbReference type="GO" id="GO:1903259">
    <property type="term" value="P:exon-exon junction complex disassembly"/>
    <property type="evidence" value="ECO:0007669"/>
    <property type="project" value="InterPro"/>
</dbReference>
<protein>
    <submittedName>
        <fullName evidence="4">Partner of Y14 and mago-like</fullName>
    </submittedName>
</protein>
<dbReference type="PANTHER" id="PTHR22959:SF0">
    <property type="entry name" value="PARTNER OF Y14 AND MAGO"/>
    <property type="match status" value="1"/>
</dbReference>
<feature type="compositionally biased region" description="Gly residues" evidence="1">
    <location>
        <begin position="1"/>
        <end position="11"/>
    </location>
</feature>
<feature type="compositionally biased region" description="Basic and acidic residues" evidence="1">
    <location>
        <begin position="94"/>
        <end position="110"/>
    </location>
</feature>
<evidence type="ECO:0000313" key="4">
    <source>
        <dbReference type="RefSeq" id="XP_022953117.1"/>
    </source>
</evidence>
<feature type="region of interest" description="Disordered" evidence="1">
    <location>
        <begin position="1"/>
        <end position="20"/>
    </location>
</feature>
<evidence type="ECO:0000313" key="3">
    <source>
        <dbReference type="Proteomes" id="UP000504609"/>
    </source>
</evidence>
<dbReference type="Pfam" id="PF09282">
    <property type="entry name" value="Mago-bind"/>
    <property type="match status" value="1"/>
</dbReference>
<dbReference type="AlphaFoldDB" id="A0A6J1GMB7"/>
<dbReference type="SMART" id="SM01273">
    <property type="entry name" value="Mago-bind"/>
    <property type="match status" value="1"/>
</dbReference>
<dbReference type="RefSeq" id="XP_022953117.1">
    <property type="nucleotide sequence ID" value="XM_023097349.1"/>
</dbReference>
<dbReference type="SUPFAM" id="SSF101931">
    <property type="entry name" value="Pym (Within the bgcn gene intron protein, WIBG), N-terminal domain"/>
    <property type="match status" value="1"/>
</dbReference>
<dbReference type="Proteomes" id="UP000504609">
    <property type="component" value="Unplaced"/>
</dbReference>
<reference evidence="4" key="1">
    <citation type="submission" date="2025-08" db="UniProtKB">
        <authorList>
            <consortium name="RefSeq"/>
        </authorList>
    </citation>
    <scope>IDENTIFICATION</scope>
    <source>
        <tissue evidence="4">Young leaves</tissue>
    </source>
</reference>
<dbReference type="InterPro" id="IPR039333">
    <property type="entry name" value="PYM1"/>
</dbReference>
<feature type="domain" description="WIBG Mago-binding" evidence="2">
    <location>
        <begin position="27"/>
        <end position="53"/>
    </location>
</feature>
<gene>
    <name evidence="4" type="primary">LOC111455616</name>
</gene>
<evidence type="ECO:0000259" key="2">
    <source>
        <dbReference type="SMART" id="SM01273"/>
    </source>
</evidence>
<evidence type="ECO:0000256" key="1">
    <source>
        <dbReference type="SAM" id="MobiDB-lite"/>
    </source>
</evidence>